<dbReference type="EMBL" id="BMNW01000003">
    <property type="protein sequence ID" value="GGM06662.1"/>
    <property type="molecule type" value="Genomic_DNA"/>
</dbReference>
<protein>
    <submittedName>
        <fullName evidence="1">Uncharacterized protein</fullName>
    </submittedName>
</protein>
<dbReference type="Proteomes" id="UP000616499">
    <property type="component" value="Unassembled WGS sequence"/>
</dbReference>
<evidence type="ECO:0000313" key="2">
    <source>
        <dbReference type="Proteomes" id="UP000616499"/>
    </source>
</evidence>
<reference evidence="2" key="1">
    <citation type="journal article" date="2019" name="Int. J. Syst. Evol. Microbiol.">
        <title>The Global Catalogue of Microorganisms (GCM) 10K type strain sequencing project: providing services to taxonomists for standard genome sequencing and annotation.</title>
        <authorList>
            <consortium name="The Broad Institute Genomics Platform"/>
            <consortium name="The Broad Institute Genome Sequencing Center for Infectious Disease"/>
            <person name="Wu L."/>
            <person name="Ma J."/>
        </authorList>
    </citation>
    <scope>NUCLEOTIDE SEQUENCE [LARGE SCALE GENOMIC DNA]</scope>
    <source>
        <strain evidence="2">JCM 13501</strain>
    </source>
</reference>
<comment type="caution">
    <text evidence="1">The sequence shown here is derived from an EMBL/GenBank/DDBJ whole genome shotgun (WGS) entry which is preliminary data.</text>
</comment>
<organism evidence="1 2">
    <name type="scientific">Pseudomonas asuensis</name>
    <dbReference type="NCBI Taxonomy" id="1825787"/>
    <lineage>
        <taxon>Bacteria</taxon>
        <taxon>Pseudomonadati</taxon>
        <taxon>Pseudomonadota</taxon>
        <taxon>Gammaproteobacteria</taxon>
        <taxon>Pseudomonadales</taxon>
        <taxon>Pseudomonadaceae</taxon>
        <taxon>Pseudomonas</taxon>
    </lineage>
</organism>
<name>A0ABQ2GQ40_9PSED</name>
<keyword evidence="2" id="KW-1185">Reference proteome</keyword>
<sequence>MALLEGQGYVSGARYKGSSDSRFALNTEAKLEYSLGKQTKAGVGEISQQTLEGHGLRLGPFKCAGQGYINRAWRLSYAGTFRALGREPGCCVGGAV</sequence>
<gene>
    <name evidence="1" type="ORF">GCM10009425_17400</name>
</gene>
<proteinExistence type="predicted"/>
<accession>A0ABQ2GQ40</accession>
<evidence type="ECO:0000313" key="1">
    <source>
        <dbReference type="EMBL" id="GGM06662.1"/>
    </source>
</evidence>